<dbReference type="InterPro" id="IPR005644">
    <property type="entry name" value="NolW-like"/>
</dbReference>
<gene>
    <name evidence="10" type="primary">gspD_1</name>
    <name evidence="10" type="ORF">K227x_39300</name>
</gene>
<comment type="subcellular location">
    <subcellularLocation>
        <location evidence="5">Cell outer membrane</location>
    </subcellularLocation>
    <subcellularLocation>
        <location evidence="1">Membrane</location>
    </subcellularLocation>
</comment>
<reference evidence="10 11" key="1">
    <citation type="submission" date="2019-02" db="EMBL/GenBank/DDBJ databases">
        <title>Deep-cultivation of Planctomycetes and their phenomic and genomic characterization uncovers novel biology.</title>
        <authorList>
            <person name="Wiegand S."/>
            <person name="Jogler M."/>
            <person name="Boedeker C."/>
            <person name="Pinto D."/>
            <person name="Vollmers J."/>
            <person name="Rivas-Marin E."/>
            <person name="Kohn T."/>
            <person name="Peeters S.H."/>
            <person name="Heuer A."/>
            <person name="Rast P."/>
            <person name="Oberbeckmann S."/>
            <person name="Bunk B."/>
            <person name="Jeske O."/>
            <person name="Meyerdierks A."/>
            <person name="Storesund J.E."/>
            <person name="Kallscheuer N."/>
            <person name="Luecker S."/>
            <person name="Lage O.M."/>
            <person name="Pohl T."/>
            <person name="Merkel B.J."/>
            <person name="Hornburger P."/>
            <person name="Mueller R.-W."/>
            <person name="Bruemmer F."/>
            <person name="Labrenz M."/>
            <person name="Spormann A.M."/>
            <person name="Op den Camp H."/>
            <person name="Overmann J."/>
            <person name="Amann R."/>
            <person name="Jetten M.S.M."/>
            <person name="Mascher T."/>
            <person name="Medema M.H."/>
            <person name="Devos D.P."/>
            <person name="Kaster A.-K."/>
            <person name="Ovreas L."/>
            <person name="Rohde M."/>
            <person name="Galperin M.Y."/>
            <person name="Jogler C."/>
        </authorList>
    </citation>
    <scope>NUCLEOTIDE SEQUENCE [LARGE SCALE GENOMIC DNA]</scope>
    <source>
        <strain evidence="10 11">K22_7</strain>
    </source>
</reference>
<dbReference type="InterPro" id="IPR038591">
    <property type="entry name" value="NolW-like_sf"/>
</dbReference>
<dbReference type="Gene3D" id="3.30.1370.120">
    <property type="match status" value="5"/>
</dbReference>
<evidence type="ECO:0000256" key="6">
    <source>
        <dbReference type="SAM" id="MobiDB-lite"/>
    </source>
</evidence>
<dbReference type="Pfam" id="PF03958">
    <property type="entry name" value="Secretin_N"/>
    <property type="match status" value="4"/>
</dbReference>
<feature type="chain" id="PRO_5021886564" evidence="7">
    <location>
        <begin position="27"/>
        <end position="1256"/>
    </location>
</feature>
<evidence type="ECO:0000256" key="5">
    <source>
        <dbReference type="RuleBase" id="RU004004"/>
    </source>
</evidence>
<evidence type="ECO:0000256" key="7">
    <source>
        <dbReference type="SAM" id="SignalP"/>
    </source>
</evidence>
<accession>A0A517NEI4</accession>
<sequence precursor="true">MSKVRQKLIHALVALMASLCVVDSVAQGDETAETISYVTRHRSAAEIEQVFAPLVANSPEAKIRLGTQNDRISVAGPPWVHDLFQQVLQRVDVAKTNSSSSPDWIAEPANSGRPNRAAVTVPPTRMPSTDTSNASRSASTHSRARTSGVSATTTPPNRAANVETTRRLMPLPTGQSQVIRDELLRLFGQRLTTTSPTGGQAPTGQWLLATPSGTLKIAFDLDRDDVLVDGPASTVDQFGRLLSALVGRYQRQPTSLTGQPQQRVLMLQPEVQADVQQMLRSTRRNNHAHPHSDGASADDPNARLLFRLTGLRQDAAEVTEELPAPPGSPARGNDDQNNGDQNNNAAANPTNRAANPRTESPSLPQLEGVEVQTLPDLDAIILRGRDQDLDQLAEIIREMELLSRQTQPAIEVIHLEHTQSQSITELIEETQTSLLGTRQGRATVTPLGKPNAILLLGWGDAVVALKDLISKLDQPVPPESQFNLFRLKYASAAAVQQTVTTLFANRQGGLTPTIQATIDTRTNSLIVHAAPRDMQEVARLVERLDTLDGGTVQRTRVFEIRNGLAADVAETLRETISTAGTNARPSAMELMLDGMGRGETILSGILDNVQITVDARKNSLIVTSPAENFEVIEALIDKLDSPGMVAKIKIFPIQNGDAASLIQTLRSLLPSQAGADPVTSAQLSSSPGESSLAPLRFTVDVRSNSIIATGSDGDLKIVDALLMRLDEADAMQRQNIVYQLKNSPAVDVALAINEFLRNTRQVENASPATLNPFAQLEKEVVVVPEPVSNKLIVSATPRYFNEIRTMIEKLDEQPPQVMIQVLIAEVALNNTDEFGVELGIQDSVLFDRSLLGDLLTVTSTTNVTSPGGAVTSTTQQNVVSATNDPGFGFNSVDPLGNSGSSQALANAGDVGGQGLSNFALGRSNAELGFGGLVLSASSQNVSALLRALEESRRLDVLSRPQILTLDNQSAFIQVGQRVPRITGSTITQIGQQNTITMENVGLILGVTPRISPEGNVTMEIDAEKSEVGPESEGIPVSATADGTVVRSPRVNVASAQATVSAADGETIVLGGLISTKQKQLHRKVPWLGDIPIVKHLFRYDSVSNTRAELLIILTPHIVRSEADMERLKQTEMARMSWCACDVFDLHGEIIGQPMMDSLLSDPGQVDGVEVIYPYDDPRGQRAWDPSDNPTLHDLPIGNESVMEVAPNDFTWPESTMAPKNGVTPDFPFPSESTMLPGSVPSSNPDVPTGSGIRGNL</sequence>
<keyword evidence="3" id="KW-0472">Membrane</keyword>
<protein>
    <submittedName>
        <fullName evidence="10">Type II secretion system protein D</fullName>
    </submittedName>
</protein>
<dbReference type="InterPro" id="IPR004846">
    <property type="entry name" value="T2SS/T3SS_dom"/>
</dbReference>
<dbReference type="PANTHER" id="PTHR30332">
    <property type="entry name" value="PROBABLE GENERAL SECRETION PATHWAY PROTEIN D"/>
    <property type="match status" value="1"/>
</dbReference>
<dbReference type="Pfam" id="PF00263">
    <property type="entry name" value="Secretin"/>
    <property type="match status" value="1"/>
</dbReference>
<dbReference type="InterPro" id="IPR050810">
    <property type="entry name" value="Bact_Secretion_Sys_Channel"/>
</dbReference>
<keyword evidence="2 7" id="KW-0732">Signal</keyword>
<feature type="domain" description="NolW-like" evidence="9">
    <location>
        <begin position="737"/>
        <end position="816"/>
    </location>
</feature>
<dbReference type="PROSITE" id="PS00875">
    <property type="entry name" value="T2SP_D"/>
    <property type="match status" value="1"/>
</dbReference>
<evidence type="ECO:0000256" key="4">
    <source>
        <dbReference type="RuleBase" id="RU004003"/>
    </source>
</evidence>
<keyword evidence="11" id="KW-1185">Reference proteome</keyword>
<dbReference type="Proteomes" id="UP000318538">
    <property type="component" value="Chromosome"/>
</dbReference>
<evidence type="ECO:0000256" key="1">
    <source>
        <dbReference type="ARBA" id="ARBA00004370"/>
    </source>
</evidence>
<keyword evidence="5" id="KW-0813">Transport</keyword>
<dbReference type="KEGG" id="rlc:K227x_39300"/>
<dbReference type="InterPro" id="IPR004845">
    <property type="entry name" value="T2SS_GspD_CS"/>
</dbReference>
<feature type="compositionally biased region" description="Low complexity" evidence="6">
    <location>
        <begin position="335"/>
        <end position="358"/>
    </location>
</feature>
<dbReference type="InterPro" id="IPR001775">
    <property type="entry name" value="GspD/PilQ"/>
</dbReference>
<feature type="signal peptide" evidence="7">
    <location>
        <begin position="1"/>
        <end position="26"/>
    </location>
</feature>
<dbReference type="EMBL" id="CP036525">
    <property type="protein sequence ID" value="QDT05530.1"/>
    <property type="molecule type" value="Genomic_DNA"/>
</dbReference>
<evidence type="ECO:0000313" key="10">
    <source>
        <dbReference type="EMBL" id="QDT05530.1"/>
    </source>
</evidence>
<dbReference type="AlphaFoldDB" id="A0A517NEI4"/>
<evidence type="ECO:0000256" key="3">
    <source>
        <dbReference type="ARBA" id="ARBA00023136"/>
    </source>
</evidence>
<dbReference type="GO" id="GO:0009279">
    <property type="term" value="C:cell outer membrane"/>
    <property type="evidence" value="ECO:0007669"/>
    <property type="project" value="UniProtKB-SubCell"/>
</dbReference>
<evidence type="ECO:0000259" key="9">
    <source>
        <dbReference type="Pfam" id="PF03958"/>
    </source>
</evidence>
<evidence type="ECO:0000313" key="11">
    <source>
        <dbReference type="Proteomes" id="UP000318538"/>
    </source>
</evidence>
<feature type="domain" description="NolW-like" evidence="9">
    <location>
        <begin position="555"/>
        <end position="644"/>
    </location>
</feature>
<feature type="region of interest" description="Disordered" evidence="6">
    <location>
        <begin position="96"/>
        <end position="169"/>
    </location>
</feature>
<dbReference type="PRINTS" id="PR00811">
    <property type="entry name" value="BCTERIALGSPD"/>
</dbReference>
<feature type="domain" description="NolW-like" evidence="9">
    <location>
        <begin position="649"/>
        <end position="729"/>
    </location>
</feature>
<feature type="compositionally biased region" description="Low complexity" evidence="6">
    <location>
        <begin position="131"/>
        <end position="147"/>
    </location>
</feature>
<proteinExistence type="inferred from homology"/>
<dbReference type="GO" id="GO:0015627">
    <property type="term" value="C:type II protein secretion system complex"/>
    <property type="evidence" value="ECO:0007669"/>
    <property type="project" value="TreeGrafter"/>
</dbReference>
<feature type="region of interest" description="Disordered" evidence="6">
    <location>
        <begin position="319"/>
        <end position="367"/>
    </location>
</feature>
<comment type="similarity">
    <text evidence="4">Belongs to the bacterial secretin family.</text>
</comment>
<evidence type="ECO:0000259" key="8">
    <source>
        <dbReference type="Pfam" id="PF00263"/>
    </source>
</evidence>
<evidence type="ECO:0000256" key="2">
    <source>
        <dbReference type="ARBA" id="ARBA00022729"/>
    </source>
</evidence>
<dbReference type="OrthoDB" id="9779724at2"/>
<feature type="region of interest" description="Disordered" evidence="6">
    <location>
        <begin position="1213"/>
        <end position="1256"/>
    </location>
</feature>
<dbReference type="GO" id="GO:0009306">
    <property type="term" value="P:protein secretion"/>
    <property type="evidence" value="ECO:0007669"/>
    <property type="project" value="InterPro"/>
</dbReference>
<feature type="compositionally biased region" description="Polar residues" evidence="6">
    <location>
        <begin position="1230"/>
        <end position="1245"/>
    </location>
</feature>
<feature type="domain" description="NolW-like" evidence="9">
    <location>
        <begin position="484"/>
        <end position="546"/>
    </location>
</feature>
<feature type="domain" description="Type II/III secretion system secretin-like" evidence="8">
    <location>
        <begin position="947"/>
        <end position="1119"/>
    </location>
</feature>
<name>A0A517NEI4_9BACT</name>
<organism evidence="10 11">
    <name type="scientific">Rubripirellula lacrimiformis</name>
    <dbReference type="NCBI Taxonomy" id="1930273"/>
    <lineage>
        <taxon>Bacteria</taxon>
        <taxon>Pseudomonadati</taxon>
        <taxon>Planctomycetota</taxon>
        <taxon>Planctomycetia</taxon>
        <taxon>Pirellulales</taxon>
        <taxon>Pirellulaceae</taxon>
        <taxon>Rubripirellula</taxon>
    </lineage>
</organism>
<dbReference type="PANTHER" id="PTHR30332:SF24">
    <property type="entry name" value="SECRETIN GSPD-RELATED"/>
    <property type="match status" value="1"/>
</dbReference>